<evidence type="ECO:0000313" key="9">
    <source>
        <dbReference type="Proteomes" id="UP000217889"/>
    </source>
</evidence>
<dbReference type="SUPFAM" id="SSF103473">
    <property type="entry name" value="MFS general substrate transporter"/>
    <property type="match status" value="1"/>
</dbReference>
<feature type="domain" description="Major facilitator superfamily (MFS) profile" evidence="7">
    <location>
        <begin position="1"/>
        <end position="398"/>
    </location>
</feature>
<dbReference type="GO" id="GO:0022857">
    <property type="term" value="F:transmembrane transporter activity"/>
    <property type="evidence" value="ECO:0007669"/>
    <property type="project" value="InterPro"/>
</dbReference>
<keyword evidence="3 6" id="KW-0812">Transmembrane</keyword>
<feature type="transmembrane region" description="Helical" evidence="6">
    <location>
        <begin position="310"/>
        <end position="333"/>
    </location>
</feature>
<name>A0A291H1A1_9MICO</name>
<proteinExistence type="predicted"/>
<keyword evidence="9" id="KW-1185">Reference proteome</keyword>
<keyword evidence="5 6" id="KW-0472">Membrane</keyword>
<feature type="transmembrane region" description="Helical" evidence="6">
    <location>
        <begin position="255"/>
        <end position="278"/>
    </location>
</feature>
<dbReference type="PANTHER" id="PTHR23513:SF11">
    <property type="entry name" value="STAPHYLOFERRIN A TRANSPORTER"/>
    <property type="match status" value="1"/>
</dbReference>
<sequence>MTRIVLPYLASYGTSLLGNSVTAIALPLLVLFTTGSPLGAGAVAFAAAVPSALAGLLMGFLVDRINRRTAAILADVISALALALLPLIELTIGLNLGWFIAIAVLNSFGDVPGVTAREAMLPSLARAGGIDPARLIGLRESLGGISMLLGPAAAGLLVATLEPVAVMWVTAGIAALAALLTLLIPARAAAHERSETSVGGLRSSAGAMLHGLRLIVRTPLLRALVLLLLALAVVLAAFQGMVIPVHFAFRGEGEAVGFVLSALAAGMLVGGGVFAAAGARLPRRAWLIAGILVIAAGLAVLATLESTVIVLLGAAIVGLGAGSMNAVVGLTFVEAVDEGRRGTVLGAQNALMTLVPALGIGLASLLIEFGSLELTAAILAGLWLLTVVAALFTRRLRRLGTERL</sequence>
<feature type="transmembrane region" description="Helical" evidence="6">
    <location>
        <begin position="345"/>
        <end position="367"/>
    </location>
</feature>
<keyword evidence="2" id="KW-1003">Cell membrane</keyword>
<dbReference type="AlphaFoldDB" id="A0A291H1A1"/>
<protein>
    <submittedName>
        <fullName evidence="8">MFS transporter</fullName>
    </submittedName>
</protein>
<organism evidence="8 9">
    <name type="scientific">Brachybacterium ginsengisoli</name>
    <dbReference type="NCBI Taxonomy" id="1331682"/>
    <lineage>
        <taxon>Bacteria</taxon>
        <taxon>Bacillati</taxon>
        <taxon>Actinomycetota</taxon>
        <taxon>Actinomycetes</taxon>
        <taxon>Micrococcales</taxon>
        <taxon>Dermabacteraceae</taxon>
        <taxon>Brachybacterium</taxon>
    </lineage>
</organism>
<evidence type="ECO:0000256" key="4">
    <source>
        <dbReference type="ARBA" id="ARBA00022989"/>
    </source>
</evidence>
<comment type="subcellular location">
    <subcellularLocation>
        <location evidence="1">Cell membrane</location>
        <topology evidence="1">Multi-pass membrane protein</topology>
    </subcellularLocation>
</comment>
<dbReference type="InterPro" id="IPR020846">
    <property type="entry name" value="MFS_dom"/>
</dbReference>
<dbReference type="Pfam" id="PF07690">
    <property type="entry name" value="MFS_1"/>
    <property type="match status" value="2"/>
</dbReference>
<dbReference type="RefSeq" id="WP_096800703.1">
    <property type="nucleotide sequence ID" value="NZ_CP023564.1"/>
</dbReference>
<dbReference type="PROSITE" id="PS50850">
    <property type="entry name" value="MFS"/>
    <property type="match status" value="1"/>
</dbReference>
<dbReference type="Gene3D" id="1.20.1250.20">
    <property type="entry name" value="MFS general substrate transporter like domains"/>
    <property type="match status" value="1"/>
</dbReference>
<feature type="transmembrane region" description="Helical" evidence="6">
    <location>
        <begin position="285"/>
        <end position="304"/>
    </location>
</feature>
<gene>
    <name evidence="8" type="ORF">CFK41_16755</name>
</gene>
<keyword evidence="4 6" id="KW-1133">Transmembrane helix</keyword>
<dbReference type="Proteomes" id="UP000217889">
    <property type="component" value="Chromosome"/>
</dbReference>
<evidence type="ECO:0000256" key="3">
    <source>
        <dbReference type="ARBA" id="ARBA00022692"/>
    </source>
</evidence>
<evidence type="ECO:0000313" key="8">
    <source>
        <dbReference type="EMBL" id="ATG56243.1"/>
    </source>
</evidence>
<dbReference type="GO" id="GO:0005886">
    <property type="term" value="C:plasma membrane"/>
    <property type="evidence" value="ECO:0007669"/>
    <property type="project" value="UniProtKB-SubCell"/>
</dbReference>
<evidence type="ECO:0000256" key="2">
    <source>
        <dbReference type="ARBA" id="ARBA00022475"/>
    </source>
</evidence>
<evidence type="ECO:0000256" key="1">
    <source>
        <dbReference type="ARBA" id="ARBA00004651"/>
    </source>
</evidence>
<evidence type="ECO:0000256" key="6">
    <source>
        <dbReference type="SAM" id="Phobius"/>
    </source>
</evidence>
<feature type="transmembrane region" description="Helical" evidence="6">
    <location>
        <begin position="94"/>
        <end position="115"/>
    </location>
</feature>
<evidence type="ECO:0000259" key="7">
    <source>
        <dbReference type="PROSITE" id="PS50850"/>
    </source>
</evidence>
<accession>A0A291H1A1</accession>
<dbReference type="EMBL" id="CP023564">
    <property type="protein sequence ID" value="ATG56243.1"/>
    <property type="molecule type" value="Genomic_DNA"/>
</dbReference>
<dbReference type="KEGG" id="bgg:CFK41_16755"/>
<feature type="transmembrane region" description="Helical" evidence="6">
    <location>
        <begin position="38"/>
        <end position="62"/>
    </location>
</feature>
<dbReference type="InterPro" id="IPR036259">
    <property type="entry name" value="MFS_trans_sf"/>
</dbReference>
<feature type="transmembrane region" description="Helical" evidence="6">
    <location>
        <begin position="223"/>
        <end position="249"/>
    </location>
</feature>
<feature type="transmembrane region" description="Helical" evidence="6">
    <location>
        <begin position="12"/>
        <end position="32"/>
    </location>
</feature>
<reference evidence="8 9" key="1">
    <citation type="journal article" date="2014" name="Int. J. Syst. Evol. Microbiol.">
        <title>Brachybacterium ginsengisoli sp. nov., isolated from soil of a ginseng field.</title>
        <authorList>
            <person name="Hoang V.A."/>
            <person name="Kim Y.J."/>
            <person name="Nguyen N.L."/>
            <person name="Yang D.C."/>
        </authorList>
    </citation>
    <scope>NUCLEOTIDE SEQUENCE [LARGE SCALE GENOMIC DNA]</scope>
    <source>
        <strain evidence="8 9">DCY80</strain>
    </source>
</reference>
<evidence type="ECO:0000256" key="5">
    <source>
        <dbReference type="ARBA" id="ARBA00023136"/>
    </source>
</evidence>
<dbReference type="OrthoDB" id="3177993at2"/>
<dbReference type="InterPro" id="IPR011701">
    <property type="entry name" value="MFS"/>
</dbReference>
<dbReference type="PANTHER" id="PTHR23513">
    <property type="entry name" value="INTEGRAL MEMBRANE EFFLUX PROTEIN-RELATED"/>
    <property type="match status" value="1"/>
</dbReference>
<feature type="transmembrane region" description="Helical" evidence="6">
    <location>
        <begin position="165"/>
        <end position="184"/>
    </location>
</feature>
<feature type="transmembrane region" description="Helical" evidence="6">
    <location>
        <begin position="373"/>
        <end position="393"/>
    </location>
</feature>